<evidence type="ECO:0000256" key="1">
    <source>
        <dbReference type="ARBA" id="ARBA00022630"/>
    </source>
</evidence>
<evidence type="ECO:0000313" key="4">
    <source>
        <dbReference type="EMBL" id="HIU37740.1"/>
    </source>
</evidence>
<dbReference type="Gene3D" id="3.40.50.360">
    <property type="match status" value="1"/>
</dbReference>
<comment type="caution">
    <text evidence="4">The sequence shown here is derived from an EMBL/GenBank/DDBJ whole genome shotgun (WGS) entry which is preliminary data.</text>
</comment>
<dbReference type="PANTHER" id="PTHR43278:SF4">
    <property type="entry name" value="NAD(P)H-DEPENDENT FMN-CONTAINING OXIDOREDUCTASE YWQN-RELATED"/>
    <property type="match status" value="1"/>
</dbReference>
<proteinExistence type="predicted"/>
<organism evidence="4 5">
    <name type="scientific">Candidatus Aphodousia faecigallinarum</name>
    <dbReference type="NCBI Taxonomy" id="2840677"/>
    <lineage>
        <taxon>Bacteria</taxon>
        <taxon>Pseudomonadati</taxon>
        <taxon>Pseudomonadota</taxon>
        <taxon>Betaproteobacteria</taxon>
        <taxon>Burkholderiales</taxon>
        <taxon>Sutterellaceae</taxon>
        <taxon>Sutterellaceae incertae sedis</taxon>
        <taxon>Candidatus Aphodousia</taxon>
    </lineage>
</organism>
<evidence type="ECO:0000313" key="5">
    <source>
        <dbReference type="Proteomes" id="UP000824083"/>
    </source>
</evidence>
<dbReference type="EMBL" id="DVMY01000087">
    <property type="protein sequence ID" value="HIU37740.1"/>
    <property type="molecule type" value="Genomic_DNA"/>
</dbReference>
<dbReference type="PANTHER" id="PTHR43278">
    <property type="entry name" value="NAD(P)H-DEPENDENT FMN-CONTAINING OXIDOREDUCTASE YWQN-RELATED"/>
    <property type="match status" value="1"/>
</dbReference>
<dbReference type="GO" id="GO:0016491">
    <property type="term" value="F:oxidoreductase activity"/>
    <property type="evidence" value="ECO:0007669"/>
    <property type="project" value="InterPro"/>
</dbReference>
<dbReference type="Proteomes" id="UP000824083">
    <property type="component" value="Unassembled WGS sequence"/>
</dbReference>
<dbReference type="Pfam" id="PF03358">
    <property type="entry name" value="FMN_red"/>
    <property type="match status" value="1"/>
</dbReference>
<dbReference type="InterPro" id="IPR005025">
    <property type="entry name" value="FMN_Rdtase-like_dom"/>
</dbReference>
<dbReference type="AlphaFoldDB" id="A0A9D1IIV9"/>
<reference evidence="4" key="2">
    <citation type="journal article" date="2021" name="PeerJ">
        <title>Extensive microbial diversity within the chicken gut microbiome revealed by metagenomics and culture.</title>
        <authorList>
            <person name="Gilroy R."/>
            <person name="Ravi A."/>
            <person name="Getino M."/>
            <person name="Pursley I."/>
            <person name="Horton D.L."/>
            <person name="Alikhan N.F."/>
            <person name="Baker D."/>
            <person name="Gharbi K."/>
            <person name="Hall N."/>
            <person name="Watson M."/>
            <person name="Adriaenssens E.M."/>
            <person name="Foster-Nyarko E."/>
            <person name="Jarju S."/>
            <person name="Secka A."/>
            <person name="Antonio M."/>
            <person name="Oren A."/>
            <person name="Chaudhuri R.R."/>
            <person name="La Ragione R."/>
            <person name="Hildebrand F."/>
            <person name="Pallen M.J."/>
        </authorList>
    </citation>
    <scope>NUCLEOTIDE SEQUENCE</scope>
    <source>
        <strain evidence="4">7463</strain>
    </source>
</reference>
<dbReference type="SUPFAM" id="SSF52218">
    <property type="entry name" value="Flavoproteins"/>
    <property type="match status" value="1"/>
</dbReference>
<evidence type="ECO:0000259" key="3">
    <source>
        <dbReference type="Pfam" id="PF03358"/>
    </source>
</evidence>
<keyword evidence="2" id="KW-0288">FMN</keyword>
<feature type="domain" description="NADPH-dependent FMN reductase-like" evidence="3">
    <location>
        <begin position="1"/>
        <end position="118"/>
    </location>
</feature>
<reference evidence="4" key="1">
    <citation type="submission" date="2020-10" db="EMBL/GenBank/DDBJ databases">
        <authorList>
            <person name="Gilroy R."/>
        </authorList>
    </citation>
    <scope>NUCLEOTIDE SEQUENCE</scope>
    <source>
        <strain evidence="4">7463</strain>
    </source>
</reference>
<name>A0A9D1IIV9_9BURK</name>
<protein>
    <submittedName>
        <fullName evidence="4">Flavodoxin family protein</fullName>
    </submittedName>
</protein>
<keyword evidence="1" id="KW-0285">Flavoprotein</keyword>
<evidence type="ECO:0000256" key="2">
    <source>
        <dbReference type="ARBA" id="ARBA00022643"/>
    </source>
</evidence>
<gene>
    <name evidence="4" type="ORF">IAC56_05645</name>
</gene>
<dbReference type="InterPro" id="IPR051796">
    <property type="entry name" value="ISF_SsuE-like"/>
</dbReference>
<accession>A0A9D1IIV9</accession>
<dbReference type="InterPro" id="IPR029039">
    <property type="entry name" value="Flavoprotein-like_sf"/>
</dbReference>
<sequence length="183" mass="20180">MKITVLMGSPFMDGNNDKMVRAFIRGAQEAGHEVVRFNVTDMNIEPCTKDYFDKIAKNDGSADTDDMKKILSSILESSVVVFSTPLYYYGMTAQLKAVLDHFNSKRELLMKKPIAAILLANCGGSAPWSMNGIVIHFDCICRFLHWRDGGHALAYGLAEHSIESTGALDQAYQLGLNAAAQVR</sequence>